<evidence type="ECO:0000256" key="6">
    <source>
        <dbReference type="ARBA" id="ARBA00023136"/>
    </source>
</evidence>
<feature type="transmembrane region" description="Helical" evidence="7">
    <location>
        <begin position="335"/>
        <end position="356"/>
    </location>
</feature>
<accession>A0A4V3V843</accession>
<feature type="transmembrane region" description="Helical" evidence="7">
    <location>
        <begin position="12"/>
        <end position="34"/>
    </location>
</feature>
<dbReference type="GO" id="GO:0015212">
    <property type="term" value="F:cytidine transmembrane transporter activity"/>
    <property type="evidence" value="ECO:0007669"/>
    <property type="project" value="TreeGrafter"/>
</dbReference>
<dbReference type="Proteomes" id="UP000306477">
    <property type="component" value="Unassembled WGS sequence"/>
</dbReference>
<reference evidence="9 10" key="1">
    <citation type="journal article" date="2019" name="Indoor Air">
        <title>Impacts of indoor surface finishes on bacterial viability.</title>
        <authorList>
            <person name="Hu J."/>
            <person name="Maamar S.B."/>
            <person name="Glawe A.J."/>
            <person name="Gottel N."/>
            <person name="Gilbert J.A."/>
            <person name="Hartmann E.M."/>
        </authorList>
    </citation>
    <scope>NUCLEOTIDE SEQUENCE [LARGE SCALE GENOMIC DNA]</scope>
    <source>
        <strain evidence="9 10">AF060A6</strain>
    </source>
</reference>
<organism evidence="9 10">
    <name type="scientific">Bacillus timonensis</name>
    <dbReference type="NCBI Taxonomy" id="1033734"/>
    <lineage>
        <taxon>Bacteria</taxon>
        <taxon>Bacillati</taxon>
        <taxon>Bacillota</taxon>
        <taxon>Bacilli</taxon>
        <taxon>Bacillales</taxon>
        <taxon>Bacillaceae</taxon>
        <taxon>Bacillus</taxon>
    </lineage>
</organism>
<sequence>MQMNSFVISRLSTMMFLQYFVLGSWFATLGLILSENGMSSIIGTAFAVGGIAAIISPVFLGMITDRFISSQKVLGLVNLIGSILLWLLPVQIHEENGTAFILFMSLYMLLFNPTYSLTNNISMSNVKNSVKYFPVIRVCGTVGFIAAGILVGSLGLSGSPSAFYVGAIMSIILGIYSFTLPNTPAPGKGKPFSFRDALCLDAFKLLKDRYYLVFIICTTVLFIDHAAYISFASVFVGDAGIENVSSFMTIGQFSEVVFMLLIPFFFKRLGYKWMFFIGMLAWVLRMTLFSVGAPDAMISMIYIGIALHGLCWDFFFVTGYLYTDSVADEKIKGQAQGLIIMFTQGIGMLVGSFLAGELFNQTVTNQGARALEQWQVFWFYPGVIASVVAVVFFFFFKNSKQGSESVKKKEEKELELNEKVI</sequence>
<evidence type="ECO:0000256" key="2">
    <source>
        <dbReference type="ARBA" id="ARBA00022448"/>
    </source>
</evidence>
<dbReference type="InterPro" id="IPR004740">
    <property type="entry name" value="Nuc_H_symport"/>
</dbReference>
<comment type="caution">
    <text evidence="9">The sequence shown here is derived from an EMBL/GenBank/DDBJ whole genome shotgun (WGS) entry which is preliminary data.</text>
</comment>
<feature type="transmembrane region" description="Helical" evidence="7">
    <location>
        <begin position="162"/>
        <end position="180"/>
    </location>
</feature>
<evidence type="ECO:0000313" key="9">
    <source>
        <dbReference type="EMBL" id="THE13463.1"/>
    </source>
</evidence>
<dbReference type="PROSITE" id="PS50850">
    <property type="entry name" value="MFS"/>
    <property type="match status" value="1"/>
</dbReference>
<evidence type="ECO:0000256" key="7">
    <source>
        <dbReference type="SAM" id="Phobius"/>
    </source>
</evidence>
<feature type="transmembrane region" description="Helical" evidence="7">
    <location>
        <begin position="376"/>
        <end position="396"/>
    </location>
</feature>
<dbReference type="InterPro" id="IPR020846">
    <property type="entry name" value="MFS_dom"/>
</dbReference>
<keyword evidence="4 7" id="KW-0812">Transmembrane</keyword>
<evidence type="ECO:0000259" key="8">
    <source>
        <dbReference type="PROSITE" id="PS50850"/>
    </source>
</evidence>
<dbReference type="OrthoDB" id="9783013at2"/>
<dbReference type="EMBL" id="SLUB01000009">
    <property type="protein sequence ID" value="THE13463.1"/>
    <property type="molecule type" value="Genomic_DNA"/>
</dbReference>
<keyword evidence="3" id="KW-1003">Cell membrane</keyword>
<keyword evidence="10" id="KW-1185">Reference proteome</keyword>
<feature type="transmembrane region" description="Helical" evidence="7">
    <location>
        <begin position="40"/>
        <end position="61"/>
    </location>
</feature>
<proteinExistence type="predicted"/>
<gene>
    <name evidence="9" type="ORF">E1I69_07565</name>
</gene>
<evidence type="ECO:0000256" key="4">
    <source>
        <dbReference type="ARBA" id="ARBA00022692"/>
    </source>
</evidence>
<keyword evidence="5 7" id="KW-1133">Transmembrane helix</keyword>
<dbReference type="Gene3D" id="1.20.1250.20">
    <property type="entry name" value="MFS general substrate transporter like domains"/>
    <property type="match status" value="2"/>
</dbReference>
<dbReference type="SUPFAM" id="SSF103473">
    <property type="entry name" value="MFS general substrate transporter"/>
    <property type="match status" value="2"/>
</dbReference>
<dbReference type="GO" id="GO:0015213">
    <property type="term" value="F:uridine transmembrane transporter activity"/>
    <property type="evidence" value="ECO:0007669"/>
    <property type="project" value="TreeGrafter"/>
</dbReference>
<feature type="transmembrane region" description="Helical" evidence="7">
    <location>
        <begin position="273"/>
        <end position="293"/>
    </location>
</feature>
<feature type="transmembrane region" description="Helical" evidence="7">
    <location>
        <begin position="98"/>
        <end position="115"/>
    </location>
</feature>
<dbReference type="PANTHER" id="PTHR23522">
    <property type="entry name" value="BLL5896 PROTEIN"/>
    <property type="match status" value="1"/>
</dbReference>
<dbReference type="Pfam" id="PF03825">
    <property type="entry name" value="Nuc_H_symport"/>
    <property type="match status" value="1"/>
</dbReference>
<feature type="transmembrane region" description="Helical" evidence="7">
    <location>
        <begin position="210"/>
        <end position="235"/>
    </location>
</feature>
<name>A0A4V3V843_9BACI</name>
<evidence type="ECO:0000256" key="3">
    <source>
        <dbReference type="ARBA" id="ARBA00022475"/>
    </source>
</evidence>
<protein>
    <submittedName>
        <fullName evidence="9">MFS transporter</fullName>
    </submittedName>
</protein>
<feature type="domain" description="Major facilitator superfamily (MFS) profile" evidence="8">
    <location>
        <begin position="205"/>
        <end position="421"/>
    </location>
</feature>
<feature type="transmembrane region" description="Helical" evidence="7">
    <location>
        <begin position="73"/>
        <end position="92"/>
    </location>
</feature>
<dbReference type="GO" id="GO:0005886">
    <property type="term" value="C:plasma membrane"/>
    <property type="evidence" value="ECO:0007669"/>
    <property type="project" value="UniProtKB-SubCell"/>
</dbReference>
<feature type="transmembrane region" description="Helical" evidence="7">
    <location>
        <begin position="299"/>
        <end position="323"/>
    </location>
</feature>
<dbReference type="InterPro" id="IPR036259">
    <property type="entry name" value="MFS_trans_sf"/>
</dbReference>
<feature type="transmembrane region" description="Helical" evidence="7">
    <location>
        <begin position="247"/>
        <end position="266"/>
    </location>
</feature>
<dbReference type="AlphaFoldDB" id="A0A4V3V843"/>
<comment type="subcellular location">
    <subcellularLocation>
        <location evidence="1">Cell membrane</location>
        <topology evidence="1">Multi-pass membrane protein</topology>
    </subcellularLocation>
</comment>
<evidence type="ECO:0000313" key="10">
    <source>
        <dbReference type="Proteomes" id="UP000306477"/>
    </source>
</evidence>
<keyword evidence="6 7" id="KW-0472">Membrane</keyword>
<evidence type="ECO:0000256" key="5">
    <source>
        <dbReference type="ARBA" id="ARBA00022989"/>
    </source>
</evidence>
<dbReference type="PANTHER" id="PTHR23522:SF4">
    <property type="entry name" value="NUCLEOSIDE PERMEASE NUPG-RELATED"/>
    <property type="match status" value="1"/>
</dbReference>
<feature type="transmembrane region" description="Helical" evidence="7">
    <location>
        <begin position="135"/>
        <end position="156"/>
    </location>
</feature>
<keyword evidence="2" id="KW-0813">Transport</keyword>
<dbReference type="RefSeq" id="WP_136379002.1">
    <property type="nucleotide sequence ID" value="NZ_SLUB01000009.1"/>
</dbReference>
<evidence type="ECO:0000256" key="1">
    <source>
        <dbReference type="ARBA" id="ARBA00004651"/>
    </source>
</evidence>